<organism evidence="8 9">
    <name type="scientific">Mycobacterium simiae</name>
    <name type="common">Mycobacterium habana</name>
    <dbReference type="NCBI Taxonomy" id="1784"/>
    <lineage>
        <taxon>Bacteria</taxon>
        <taxon>Bacillati</taxon>
        <taxon>Actinomycetota</taxon>
        <taxon>Actinomycetes</taxon>
        <taxon>Mycobacteriales</taxon>
        <taxon>Mycobacteriaceae</taxon>
        <taxon>Mycobacterium</taxon>
        <taxon>Mycobacterium simiae complex</taxon>
    </lineage>
</organism>
<dbReference type="RefSeq" id="WP_149656163.1">
    <property type="nucleotide sequence ID" value="NZ_VTZN01000224.1"/>
</dbReference>
<proteinExistence type="predicted"/>
<evidence type="ECO:0000313" key="9">
    <source>
        <dbReference type="Proteomes" id="UP000324701"/>
    </source>
</evidence>
<dbReference type="PROSITE" id="PS00012">
    <property type="entry name" value="PHOSPHOPANTETHEINE"/>
    <property type="match status" value="1"/>
</dbReference>
<dbReference type="SMART" id="SM00829">
    <property type="entry name" value="PKS_ER"/>
    <property type="match status" value="1"/>
</dbReference>
<dbReference type="GO" id="GO:0008270">
    <property type="term" value="F:zinc ion binding"/>
    <property type="evidence" value="ECO:0007669"/>
    <property type="project" value="InterPro"/>
</dbReference>
<dbReference type="InterPro" id="IPR020806">
    <property type="entry name" value="PKS_PP-bd"/>
</dbReference>
<dbReference type="SMART" id="SM00823">
    <property type="entry name" value="PKS_PP"/>
    <property type="match status" value="1"/>
</dbReference>
<dbReference type="Pfam" id="PF00550">
    <property type="entry name" value="PP-binding"/>
    <property type="match status" value="1"/>
</dbReference>
<dbReference type="GO" id="GO:0016491">
    <property type="term" value="F:oxidoreductase activity"/>
    <property type="evidence" value="ECO:0007669"/>
    <property type="project" value="InterPro"/>
</dbReference>
<dbReference type="OrthoDB" id="4516163at2"/>
<dbReference type="PROSITE" id="PS50075">
    <property type="entry name" value="CARRIER"/>
    <property type="match status" value="1"/>
</dbReference>
<keyword evidence="3" id="KW-0597">Phosphoprotein</keyword>
<dbReference type="GO" id="GO:0004312">
    <property type="term" value="F:fatty acid synthase activity"/>
    <property type="evidence" value="ECO:0007669"/>
    <property type="project" value="TreeGrafter"/>
</dbReference>
<keyword evidence="4" id="KW-0808">Transferase</keyword>
<dbReference type="EMBL" id="VTZN01000224">
    <property type="protein sequence ID" value="KAA1246416.1"/>
    <property type="molecule type" value="Genomic_DNA"/>
</dbReference>
<gene>
    <name evidence="8" type="ORF">F0Q45_23340</name>
</gene>
<dbReference type="InterPro" id="IPR036736">
    <property type="entry name" value="ACP-like_sf"/>
</dbReference>
<dbReference type="Proteomes" id="UP000324701">
    <property type="component" value="Unassembled WGS sequence"/>
</dbReference>
<dbReference type="InterPro" id="IPR002364">
    <property type="entry name" value="Quin_OxRdtase/zeta-crystal_CS"/>
</dbReference>
<dbReference type="InterPro" id="IPR057326">
    <property type="entry name" value="KR_dom"/>
</dbReference>
<evidence type="ECO:0000256" key="4">
    <source>
        <dbReference type="ARBA" id="ARBA00022679"/>
    </source>
</evidence>
<dbReference type="InterPro" id="IPR020843">
    <property type="entry name" value="ER"/>
</dbReference>
<dbReference type="InterPro" id="IPR009081">
    <property type="entry name" value="PP-bd_ACP"/>
</dbReference>
<accession>A0A5B1BDC5</accession>
<dbReference type="SMART" id="SM01294">
    <property type="entry name" value="PKS_PP_betabranch"/>
    <property type="match status" value="1"/>
</dbReference>
<evidence type="ECO:0000259" key="7">
    <source>
        <dbReference type="PROSITE" id="PS50075"/>
    </source>
</evidence>
<dbReference type="InterPro" id="IPR050091">
    <property type="entry name" value="PKS_NRPS_Biosynth_Enz"/>
</dbReference>
<dbReference type="CDD" id="cd05195">
    <property type="entry name" value="enoyl_red"/>
    <property type="match status" value="1"/>
</dbReference>
<evidence type="ECO:0000256" key="5">
    <source>
        <dbReference type="ARBA" id="ARBA00022832"/>
    </source>
</evidence>
<keyword evidence="6" id="KW-0443">Lipid metabolism</keyword>
<keyword evidence="9" id="KW-1185">Reference proteome</keyword>
<dbReference type="Gene3D" id="3.90.180.10">
    <property type="entry name" value="Medium-chain alcohol dehydrogenases, catalytic domain"/>
    <property type="match status" value="1"/>
</dbReference>
<dbReference type="Gene3D" id="1.10.1200.10">
    <property type="entry name" value="ACP-like"/>
    <property type="match status" value="1"/>
</dbReference>
<keyword evidence="5" id="KW-0276">Fatty acid metabolism</keyword>
<evidence type="ECO:0000256" key="3">
    <source>
        <dbReference type="ARBA" id="ARBA00022553"/>
    </source>
</evidence>
<dbReference type="PANTHER" id="PTHR43775:SF51">
    <property type="entry name" value="INACTIVE PHENOLPHTHIOCEROL SYNTHESIS POLYKETIDE SYNTHASE TYPE I PKS1-RELATED"/>
    <property type="match status" value="1"/>
</dbReference>
<dbReference type="InterPro" id="IPR013968">
    <property type="entry name" value="PKS_KR"/>
</dbReference>
<comment type="pathway">
    <text evidence="1">Lipid metabolism.</text>
</comment>
<dbReference type="SUPFAM" id="SSF50129">
    <property type="entry name" value="GroES-like"/>
    <property type="match status" value="1"/>
</dbReference>
<comment type="caution">
    <text evidence="8">The sequence shown here is derived from an EMBL/GenBank/DDBJ whole genome shotgun (WGS) entry which is preliminary data.</text>
</comment>
<name>A0A5B1BDC5_MYCSI</name>
<evidence type="ECO:0000256" key="2">
    <source>
        <dbReference type="ARBA" id="ARBA00022450"/>
    </source>
</evidence>
<dbReference type="GO" id="GO:0006633">
    <property type="term" value="P:fatty acid biosynthetic process"/>
    <property type="evidence" value="ECO:0007669"/>
    <property type="project" value="TreeGrafter"/>
</dbReference>
<dbReference type="SMART" id="SM00822">
    <property type="entry name" value="PKS_KR"/>
    <property type="match status" value="1"/>
</dbReference>
<dbReference type="PROSITE" id="PS01162">
    <property type="entry name" value="QOR_ZETA_CRYSTAL"/>
    <property type="match status" value="1"/>
</dbReference>
<dbReference type="SUPFAM" id="SSF47336">
    <property type="entry name" value="ACP-like"/>
    <property type="match status" value="1"/>
</dbReference>
<evidence type="ECO:0000256" key="1">
    <source>
        <dbReference type="ARBA" id="ARBA00005189"/>
    </source>
</evidence>
<keyword evidence="2" id="KW-0596">Phosphopantetheine</keyword>
<dbReference type="Pfam" id="PF08659">
    <property type="entry name" value="KR"/>
    <property type="match status" value="1"/>
</dbReference>
<evidence type="ECO:0000313" key="8">
    <source>
        <dbReference type="EMBL" id="KAA1246416.1"/>
    </source>
</evidence>
<dbReference type="AlphaFoldDB" id="A0A5B1BDC5"/>
<dbReference type="PANTHER" id="PTHR43775">
    <property type="entry name" value="FATTY ACID SYNTHASE"/>
    <property type="match status" value="1"/>
</dbReference>
<dbReference type="CDD" id="cd08956">
    <property type="entry name" value="KR_3_FAS_SDR_x"/>
    <property type="match status" value="1"/>
</dbReference>
<dbReference type="InterPro" id="IPR013154">
    <property type="entry name" value="ADH-like_N"/>
</dbReference>
<dbReference type="InterPro" id="IPR011032">
    <property type="entry name" value="GroES-like_sf"/>
</dbReference>
<dbReference type="FunFam" id="1.10.1200.10:FF:000007">
    <property type="entry name" value="Probable polyketide synthase pks17"/>
    <property type="match status" value="1"/>
</dbReference>
<feature type="non-terminal residue" evidence="8">
    <location>
        <position position="1"/>
    </location>
</feature>
<dbReference type="InterPro" id="IPR006162">
    <property type="entry name" value="Ppantetheine_attach_site"/>
</dbReference>
<dbReference type="Pfam" id="PF08240">
    <property type="entry name" value="ADH_N"/>
    <property type="match status" value="1"/>
</dbReference>
<dbReference type="FunFam" id="3.40.50.720:FF:000209">
    <property type="entry name" value="Polyketide synthase Pks12"/>
    <property type="match status" value="1"/>
</dbReference>
<evidence type="ECO:0000256" key="6">
    <source>
        <dbReference type="ARBA" id="ARBA00023098"/>
    </source>
</evidence>
<dbReference type="Gene3D" id="3.40.50.720">
    <property type="entry name" value="NAD(P)-binding Rossmann-like Domain"/>
    <property type="match status" value="1"/>
</dbReference>
<feature type="domain" description="Carrier" evidence="7">
    <location>
        <begin position="586"/>
        <end position="664"/>
    </location>
</feature>
<dbReference type="GO" id="GO:0031177">
    <property type="term" value="F:phosphopantetheine binding"/>
    <property type="evidence" value="ECO:0007669"/>
    <property type="project" value="InterPro"/>
</dbReference>
<dbReference type="SUPFAM" id="SSF51735">
    <property type="entry name" value="NAD(P)-binding Rossmann-fold domains"/>
    <property type="match status" value="2"/>
</dbReference>
<sequence length="737" mass="77411">GDLNNLTLQPTEATELAPGQIRVAVRAAGLNFHDVVVAIGAIPDDGLGGEAAGVVIEAAPDVTTLRPGDAVMGLFPNNAFAPTATADHRMVVPVPPGLSFDQAASVPVAFLTAYIALVEIAGLRAGQRVLIHAGAGGVGQAAIQIARHLGAQVFATAHPSKHHVLTGLGVAAEHIASSRTLEFVEAFAKATDHQGVDVVLNSLAGDFVDASLQLLPRGGAFVEIGKTDIRVPRQITDAHPGVTYRAYDLHAAEPRDLEPAWMALSELLATGTLPPLPTTSYGLLQARQAFRDMSQARHTGKIVLIPPARWDPEGTVLITGGTGMLGAVFAEHLVTGHGMRHLRLVSRRGPDAPGAAELEQKLTELGAEVTISACDTSNRAELAALLESIPSRHRLTAVIHAGGVLDDSVVTELTGAQLDTVLTAKADAAWHLHELTADHDLAAFVLFSSAAGTLGNPGQANYAAANAFLDALAHHHPAATSLVWGYWPGESGMTAHLGAVDRARVTRTAWTPITTERGLALFDAALAHQQANVLPAPVNPRSLSQLAQRHALPPILSALTNARPQAATTASPHTLSARLASQTPEQRRQTLIDLVVASTATVLAHPDPAGLDPDRPFTDLGIDSLTALELRNALAQHTGLTLAPTLIFDRPTPTAIANQLGQMLIPSEENTCGPADMREAEIQRLIASIPVSRLRTEGVLDLLLEMVGQGPQARNAHEVAVPEMDLDDLVNLVLDED</sequence>
<protein>
    <submittedName>
        <fullName evidence="8">SDR family NAD(P)-dependent oxidoreductase</fullName>
    </submittedName>
</protein>
<dbReference type="InterPro" id="IPR036291">
    <property type="entry name" value="NAD(P)-bd_dom_sf"/>
</dbReference>
<reference evidence="8 9" key="1">
    <citation type="submission" date="2019-09" db="EMBL/GenBank/DDBJ databases">
        <title>Report of infection by Mycobacterium simiae a patient suffering from pulmonary tuberculosis.</title>
        <authorList>
            <person name="Mohanty P.S."/>
            <person name="Bansal A.K."/>
            <person name="Singh H."/>
            <person name="Sharma S."/>
            <person name="Patil S.A."/>
            <person name="Upadhaya P."/>
            <person name="Singh P.K."/>
            <person name="Kumar D."/>
            <person name="Kumar S."/>
            <person name="Singh R.K."/>
            <person name="Chaudhary B."/>
        </authorList>
    </citation>
    <scope>NUCLEOTIDE SEQUENCE [LARGE SCALE GENOMIC DNA]</scope>
    <source>
        <strain evidence="8 9">JAL-560-SIM</strain>
    </source>
</reference>
<dbReference type="Pfam" id="PF13602">
    <property type="entry name" value="ADH_zinc_N_2"/>
    <property type="match status" value="1"/>
</dbReference>